<evidence type="ECO:0000256" key="1">
    <source>
        <dbReference type="SAM" id="MobiDB-lite"/>
    </source>
</evidence>
<feature type="region of interest" description="Disordered" evidence="1">
    <location>
        <begin position="484"/>
        <end position="618"/>
    </location>
</feature>
<sequence>MKVSALREGKTMASPPREMEEELVSAGLEPGDPRAKPPVKPKPRALPTKPALPAKPSLLVPVGPRPPRGPLAELPSARKMNMLAGPQPYGGSKRPLPFAPRPAVEASPGEATQETGKEEAGKEEIPPLTPPARCAAPGGVRKAPAPFRPASERFAATTVEEILAKMEQPRKEVPASPDRLWGSRLTFNHDGSSRYGPRTYGVTAGPRDEDGGIFSRGWSQERPAKSTECLEEHSQTPKERSPASDRPFNGDLAQPASSEPPTNVSKSWVPSSPGITSENGGSASPSLPAEASGPGPGPSRLHSLVESSPRHSQAPEEAQSPAASRPSPCLPVTPASPTVALPEEDSCHAPSPPLPAAEVPEAPRPGSPPVEKGSGRHSPEQPPAASPRPLIDGGEFLDLDRTFPSGEEVARADRDLRPTSLAQRRFSEGLLRPPGQDQEKLGGSLADLPQTQGSQSTLDHRPFGSGTESNWSLSQSFEWTFPTRPSGLGVWRLDSPPPSPITEATEAAEAEAAEAGAAEAGAAEAGDWAASTREGVSQQGQGAQSAPEEPERPGSWVQADDHGISSIQKGNGECQPPSSAGPLEPPPTTGASPESDLLQAEERYKEREPLAGQESLLPLATREAALPVLEPVLGQHQPAPPDQPCVLFADTPDHRQALPAEEEVVTLARAETTQPMTEAQDPCRVSPEPAGPESSSHWLDDLLASPPASAVSARRGAGSELKDAQTLSACSEGLLGWAQKDLQTEFGVAADPQPSSFGSSSWSQDISQDYGLGGTCHRGDPGLGERDWSSKCGQGMGERSARDWAGRCGIGQEDMELGSPDGRGASASGGLAAQDRVIGKPAQLGTQQSQEADAQDWEFGKRDSQGTYSSRDAELQDQEFGKRDSLGTYSGRAGSLGDWEFGKRDSLSAYASQEMDEQSQKVGQKDHVSGRYSSQDAEEQEFGKRDSSLGTCGGWGAEQDQDFGKSAWMRGYSISATALGPQDRGFGRRTLNSGFSPEDAQQQDEEFEKKIPGGGDSLGEASRGAGQPEERESGGLFSPGNPQLQEGALAQRDPSSWQSSGAGQELGGLQAGAQSPGGADQEDREAGQRGWAGDFGLGVVPQPEVPFSPGQRDWSGDFCVEAAERCLQFGIIGNDRVSGLGLSPSGKMEGSHFVSPEKTSAGPLDWTDQLGLRNLEVSSCVVSGGLSEAREDAVGQMGWSENLGLRDVDLASRLETGGSEEPQGSGVGEKDWTSDVGVRGRDLAGVEEAGDHSQARESGVGQTDWSGVQAGEFLKSRERGVGQADWTADLGLRNVAAGTGCSPRELGVGQVDWGNNLGLRNLEMSCDPEAGGSQEPRGCGVGQVDWTQDLGLRNVELSGAPSEARERGVGEVSQHPELGLRENGLLCTGLEARGPVEARELGVGETSGPETQGEDDSSPSLETLAEDPRTETGEAPGFGASPGGRPARSPPSGSQGLLEEMLAASGSRAAARSESAASGLRGLSEEEGATAGADQGEDSLPSWRPQPDGEASRTEEVDGTWDPAGTGRGEQGPTRPPRRPPQGPPLSSPSQDFSFIEDTEILDSAMYRNRANLGRKRGHRAPAIRPGGTLGLSEAADSDARLFQDSTEPRASRVPSSDEEVVEEPQNRRTRMSLGTKGLKVNLFPGLSPSALKAKLRPRNRSAEEGEPAESKSTQKEPAVQRSKSCKVPGLGKPLTLPPKPEKSSGSEGSSPNWLQALKLKKKKV</sequence>
<organism evidence="3 4">
    <name type="scientific">Rousettus aegyptiacus</name>
    <name type="common">Egyptian fruit bat</name>
    <name type="synonym">Pteropus aegyptiacus</name>
    <dbReference type="NCBI Taxonomy" id="9407"/>
    <lineage>
        <taxon>Eukaryota</taxon>
        <taxon>Metazoa</taxon>
        <taxon>Chordata</taxon>
        <taxon>Craniata</taxon>
        <taxon>Vertebrata</taxon>
        <taxon>Euteleostomi</taxon>
        <taxon>Mammalia</taxon>
        <taxon>Eutheria</taxon>
        <taxon>Laurasiatheria</taxon>
        <taxon>Chiroptera</taxon>
        <taxon>Yinpterochiroptera</taxon>
        <taxon>Pteropodoidea</taxon>
        <taxon>Pteropodidae</taxon>
        <taxon>Rousettinae</taxon>
        <taxon>Rousettus</taxon>
    </lineage>
</organism>
<feature type="compositionally biased region" description="Polar residues" evidence="1">
    <location>
        <begin position="255"/>
        <end position="279"/>
    </location>
</feature>
<feature type="region of interest" description="Disordered" evidence="1">
    <location>
        <begin position="1247"/>
        <end position="1266"/>
    </location>
</feature>
<feature type="compositionally biased region" description="Low complexity" evidence="1">
    <location>
        <begin position="45"/>
        <end position="62"/>
    </location>
</feature>
<evidence type="ECO:0000313" key="4">
    <source>
        <dbReference type="Proteomes" id="UP000593571"/>
    </source>
</evidence>
<reference evidence="3 4" key="1">
    <citation type="journal article" date="2020" name="Nature">
        <title>Six reference-quality genomes reveal evolution of bat adaptations.</title>
        <authorList>
            <person name="Jebb D."/>
            <person name="Huang Z."/>
            <person name="Pippel M."/>
            <person name="Hughes G.M."/>
            <person name="Lavrichenko K."/>
            <person name="Devanna P."/>
            <person name="Winkler S."/>
            <person name="Jermiin L.S."/>
            <person name="Skirmuntt E.C."/>
            <person name="Katzourakis A."/>
            <person name="Burkitt-Gray L."/>
            <person name="Ray D.A."/>
            <person name="Sullivan K.A.M."/>
            <person name="Roscito J.G."/>
            <person name="Kirilenko B.M."/>
            <person name="Davalos L.M."/>
            <person name="Corthals A.P."/>
            <person name="Power M.L."/>
            <person name="Jones G."/>
            <person name="Ransome R.D."/>
            <person name="Dechmann D.K.N."/>
            <person name="Locatelli A.G."/>
            <person name="Puechmaille S.J."/>
            <person name="Fedrigo O."/>
            <person name="Jarvis E.D."/>
            <person name="Hiller M."/>
            <person name="Vernes S.C."/>
            <person name="Myers E.W."/>
            <person name="Teeling E.C."/>
        </authorList>
    </citation>
    <scope>NUCLEOTIDE SEQUENCE [LARGE SCALE GENOMIC DNA]</scope>
    <source>
        <strain evidence="3">MRouAeg1</strain>
        <tissue evidence="3">Muscle</tissue>
    </source>
</reference>
<feature type="compositionally biased region" description="Low complexity" evidence="1">
    <location>
        <begin position="1463"/>
        <end position="1482"/>
    </location>
</feature>
<gene>
    <name evidence="3" type="ORF">HJG63_019660</name>
</gene>
<feature type="compositionally biased region" description="Low complexity" evidence="1">
    <location>
        <begin position="822"/>
        <end position="833"/>
    </location>
</feature>
<protein>
    <submittedName>
        <fullName evidence="3">Tankyrase 1 binding protein 1</fullName>
    </submittedName>
</protein>
<evidence type="ECO:0000313" key="3">
    <source>
        <dbReference type="EMBL" id="KAF6468334.1"/>
    </source>
</evidence>
<feature type="compositionally biased region" description="Basic and acidic residues" evidence="1">
    <location>
        <begin position="115"/>
        <end position="125"/>
    </location>
</feature>
<feature type="compositionally biased region" description="Low complexity" evidence="1">
    <location>
        <begin position="513"/>
        <end position="530"/>
    </location>
</feature>
<name>A0A7J8H7L7_ROUAE</name>
<feature type="compositionally biased region" description="Basic and acidic residues" evidence="1">
    <location>
        <begin position="871"/>
        <end position="885"/>
    </location>
</feature>
<proteinExistence type="predicted"/>
<feature type="region of interest" description="Disordered" evidence="1">
    <location>
        <begin position="1"/>
        <end position="149"/>
    </location>
</feature>
<feature type="region of interest" description="Disordered" evidence="1">
    <location>
        <begin position="911"/>
        <end position="960"/>
    </location>
</feature>
<feature type="compositionally biased region" description="Low complexity" evidence="1">
    <location>
        <begin position="1443"/>
        <end position="1454"/>
    </location>
</feature>
<feature type="compositionally biased region" description="Basic and acidic residues" evidence="1">
    <location>
        <begin position="1661"/>
        <end position="1675"/>
    </location>
</feature>
<accession>A0A7J8H7L7</accession>
<evidence type="ECO:0000259" key="2">
    <source>
        <dbReference type="SMART" id="SM01319"/>
    </source>
</evidence>
<dbReference type="GO" id="GO:0000792">
    <property type="term" value="C:heterochromatin"/>
    <property type="evidence" value="ECO:0007669"/>
    <property type="project" value="TreeGrafter"/>
</dbReference>
<dbReference type="InterPro" id="IPR040006">
    <property type="entry name" value="TNKS1BP1-like"/>
</dbReference>
<dbReference type="InterPro" id="IPR032764">
    <property type="entry name" value="Tankyrase-bd_C"/>
</dbReference>
<comment type="caution">
    <text evidence="3">The sequence shown here is derived from an EMBL/GenBank/DDBJ whole genome shotgun (WGS) entry which is preliminary data.</text>
</comment>
<feature type="region of interest" description="Disordered" evidence="1">
    <location>
        <begin position="1572"/>
        <end position="1725"/>
    </location>
</feature>
<feature type="compositionally biased region" description="Basic residues" evidence="1">
    <location>
        <begin position="1573"/>
        <end position="1582"/>
    </location>
</feature>
<dbReference type="PANTHER" id="PTHR22042:SF2">
    <property type="entry name" value="182 KDA TANKYRASE-1-BINDING PROTEIN"/>
    <property type="match status" value="1"/>
</dbReference>
<dbReference type="GO" id="GO:0006302">
    <property type="term" value="P:double-strand break repair"/>
    <property type="evidence" value="ECO:0007669"/>
    <property type="project" value="TreeGrafter"/>
</dbReference>
<dbReference type="PANTHER" id="PTHR22042">
    <property type="entry name" value="TANKYRASE 1 BINDING PROTEIN"/>
    <property type="match status" value="1"/>
</dbReference>
<feature type="region of interest" description="Disordered" evidence="1">
    <location>
        <begin position="165"/>
        <end position="471"/>
    </location>
</feature>
<feature type="compositionally biased region" description="Basic and acidic residues" evidence="1">
    <location>
        <begin position="1598"/>
        <end position="1611"/>
    </location>
</feature>
<feature type="compositionally biased region" description="Basic and acidic residues" evidence="1">
    <location>
        <begin position="222"/>
        <end position="243"/>
    </location>
</feature>
<feature type="region of interest" description="Disordered" evidence="1">
    <location>
        <begin position="673"/>
        <end position="701"/>
    </location>
</feature>
<feature type="region of interest" description="Disordered" evidence="1">
    <location>
        <begin position="976"/>
        <end position="1098"/>
    </location>
</feature>
<dbReference type="SMART" id="SM01319">
    <property type="entry name" value="Tankyrase_bdg_C"/>
    <property type="match status" value="1"/>
</dbReference>
<keyword evidence="4" id="KW-1185">Reference proteome</keyword>
<feature type="compositionally biased region" description="Basic and acidic residues" evidence="1">
    <location>
        <begin position="408"/>
        <end position="417"/>
    </location>
</feature>
<dbReference type="GO" id="GO:0071479">
    <property type="term" value="P:cellular response to ionizing radiation"/>
    <property type="evidence" value="ECO:0007669"/>
    <property type="project" value="TreeGrafter"/>
</dbReference>
<feature type="region of interest" description="Disordered" evidence="1">
    <location>
        <begin position="1391"/>
        <end position="1556"/>
    </location>
</feature>
<dbReference type="Pfam" id="PF15327">
    <property type="entry name" value="Tankyrase_bdg_C"/>
    <property type="match status" value="1"/>
</dbReference>
<feature type="region of interest" description="Disordered" evidence="1">
    <location>
        <begin position="1215"/>
        <end position="1236"/>
    </location>
</feature>
<dbReference type="GO" id="GO:0005634">
    <property type="term" value="C:nucleus"/>
    <property type="evidence" value="ECO:0007669"/>
    <property type="project" value="TreeGrafter"/>
</dbReference>
<feature type="compositionally biased region" description="Basic and acidic residues" evidence="1">
    <location>
        <begin position="1"/>
        <end position="10"/>
    </location>
</feature>
<feature type="domain" description="Tankyrase 1-binding protein C-terminal" evidence="2">
    <location>
        <begin position="1550"/>
        <end position="1722"/>
    </location>
</feature>
<feature type="compositionally biased region" description="Low complexity" evidence="1">
    <location>
        <begin position="537"/>
        <end position="546"/>
    </location>
</feature>
<feature type="region of interest" description="Disordered" evidence="1">
    <location>
        <begin position="787"/>
        <end position="898"/>
    </location>
</feature>
<feature type="compositionally biased region" description="Low complexity" evidence="1">
    <location>
        <begin position="280"/>
        <end position="293"/>
    </location>
</feature>
<feature type="compositionally biased region" description="Basic and acidic residues" evidence="1">
    <location>
        <begin position="600"/>
        <end position="609"/>
    </location>
</feature>
<dbReference type="Proteomes" id="UP000593571">
    <property type="component" value="Unassembled WGS sequence"/>
</dbReference>
<dbReference type="EMBL" id="JACASE010000005">
    <property type="protein sequence ID" value="KAF6468334.1"/>
    <property type="molecule type" value="Genomic_DNA"/>
</dbReference>